<keyword evidence="3" id="KW-1185">Reference proteome</keyword>
<accession>A0A135RND8</accession>
<dbReference type="OrthoDB" id="4788795at2759"/>
<sequence>MKFTTSTALLALATIAPLASAATCSHSQNRWTITASGVDDVPGKCGGLWDNLKRFGACAVSGPSCGGSNGNLAWTFTTGVGCNAGMVESTWWQATKNQFGSISCP</sequence>
<evidence type="ECO:0000313" key="2">
    <source>
        <dbReference type="EMBL" id="KXH25184.1"/>
    </source>
</evidence>
<feature type="chain" id="PRO_5007801032" evidence="1">
    <location>
        <begin position="22"/>
        <end position="105"/>
    </location>
</feature>
<organism evidence="2 3">
    <name type="scientific">Colletotrichum simmondsii</name>
    <dbReference type="NCBI Taxonomy" id="703756"/>
    <lineage>
        <taxon>Eukaryota</taxon>
        <taxon>Fungi</taxon>
        <taxon>Dikarya</taxon>
        <taxon>Ascomycota</taxon>
        <taxon>Pezizomycotina</taxon>
        <taxon>Sordariomycetes</taxon>
        <taxon>Hypocreomycetidae</taxon>
        <taxon>Glomerellales</taxon>
        <taxon>Glomerellaceae</taxon>
        <taxon>Colletotrichum</taxon>
        <taxon>Colletotrichum acutatum species complex</taxon>
    </lineage>
</organism>
<evidence type="ECO:0000313" key="3">
    <source>
        <dbReference type="Proteomes" id="UP000070328"/>
    </source>
</evidence>
<reference evidence="2 3" key="1">
    <citation type="submission" date="2014-02" db="EMBL/GenBank/DDBJ databases">
        <title>The genome sequence of Colletotrichum simmondsii CBS122122.</title>
        <authorList>
            <person name="Baroncelli R."/>
            <person name="Thon M.R."/>
        </authorList>
    </citation>
    <scope>NUCLEOTIDE SEQUENCE [LARGE SCALE GENOMIC DNA]</scope>
    <source>
        <strain evidence="2 3">CBS122122</strain>
    </source>
</reference>
<protein>
    <submittedName>
        <fullName evidence="2">Uncharacterized protein</fullName>
    </submittedName>
</protein>
<evidence type="ECO:0000256" key="1">
    <source>
        <dbReference type="SAM" id="SignalP"/>
    </source>
</evidence>
<name>A0A135RND8_9PEZI</name>
<dbReference type="AlphaFoldDB" id="A0A135RND8"/>
<feature type="signal peptide" evidence="1">
    <location>
        <begin position="1"/>
        <end position="21"/>
    </location>
</feature>
<proteinExistence type="predicted"/>
<comment type="caution">
    <text evidence="2">The sequence shown here is derived from an EMBL/GenBank/DDBJ whole genome shotgun (WGS) entry which is preliminary data.</text>
</comment>
<dbReference type="Proteomes" id="UP000070328">
    <property type="component" value="Unassembled WGS sequence"/>
</dbReference>
<keyword evidence="1" id="KW-0732">Signal</keyword>
<gene>
    <name evidence="2" type="ORF">CSIM01_04128</name>
</gene>
<dbReference type="EMBL" id="JFBX01000920">
    <property type="protein sequence ID" value="KXH25184.1"/>
    <property type="molecule type" value="Genomic_DNA"/>
</dbReference>